<proteinExistence type="inferred from homology"/>
<evidence type="ECO:0000313" key="3">
    <source>
        <dbReference type="EMBL" id="KAK8875577.1"/>
    </source>
</evidence>
<keyword evidence="1" id="KW-0496">Mitochondrion</keyword>
<dbReference type="PROSITE" id="PS50969">
    <property type="entry name" value="FCP1"/>
    <property type="match status" value="1"/>
</dbReference>
<comment type="subunit">
    <text evidence="1">Component of the TIM23 complex.</text>
</comment>
<comment type="subcellular location">
    <subcellularLocation>
        <location evidence="1">Mitochondrion inner membrane</location>
        <topology evidence="1">Single-pass membrane protein</topology>
    </subcellularLocation>
</comment>
<evidence type="ECO:0000313" key="4">
    <source>
        <dbReference type="Proteomes" id="UP001470230"/>
    </source>
</evidence>
<sequence>MRAALLFSSGPIFRYFKEYIRSNQRVQDLFSNQGYLNEEAATSSNNHRPIIAFDLDNTLVSTTRIKTSQTNFTIYAFRDNLLNMKNMSYLTKGSTLPINIKKENLDMDSQKKLSRSRCSIHVQIRPGAINFIKEVSKIYEIFFFTSYLREVAIEIIKIISPEVNEDHILSKESCIFIDGYAVKDLTKLMDITGPIEMTKVLLVDDVLGSGLFQPLNIVGVSSWEGETDDEVLEKDLLPLLIECGQYSNVVNALRNRENGLPLSLTIYNY</sequence>
<keyword evidence="1" id="KW-0811">Translocation</keyword>
<evidence type="ECO:0000259" key="2">
    <source>
        <dbReference type="PROSITE" id="PS50969"/>
    </source>
</evidence>
<evidence type="ECO:0000256" key="1">
    <source>
        <dbReference type="RuleBase" id="RU365079"/>
    </source>
</evidence>
<dbReference type="Pfam" id="PF03031">
    <property type="entry name" value="NIF"/>
    <property type="match status" value="1"/>
</dbReference>
<dbReference type="PANTHER" id="PTHR12210">
    <property type="entry name" value="DULLARD PROTEIN PHOSPHATASE"/>
    <property type="match status" value="1"/>
</dbReference>
<keyword evidence="1" id="KW-0809">Transit peptide</keyword>
<keyword evidence="4" id="KW-1185">Reference proteome</keyword>
<reference evidence="3 4" key="1">
    <citation type="submission" date="2024-04" db="EMBL/GenBank/DDBJ databases">
        <title>Tritrichomonas musculus Genome.</title>
        <authorList>
            <person name="Alves-Ferreira E."/>
            <person name="Grigg M."/>
            <person name="Lorenzi H."/>
            <person name="Galac M."/>
        </authorList>
    </citation>
    <scope>NUCLEOTIDE SEQUENCE [LARGE SCALE GENOMIC DNA]</scope>
    <source>
        <strain evidence="3 4">EAF2021</strain>
    </source>
</reference>
<gene>
    <name evidence="3" type="ORF">M9Y10_005746</name>
</gene>
<dbReference type="Gene3D" id="3.40.50.1000">
    <property type="entry name" value="HAD superfamily/HAD-like"/>
    <property type="match status" value="1"/>
</dbReference>
<comment type="function">
    <text evidence="1">Essential component of the TIM23 complex, a complex that mediates the translocation of transit peptide-containing proteins across the mitochondrial inner membrane.</text>
</comment>
<dbReference type="InterPro" id="IPR023214">
    <property type="entry name" value="HAD_sf"/>
</dbReference>
<dbReference type="EMBL" id="JAPFFF010000012">
    <property type="protein sequence ID" value="KAK8875577.1"/>
    <property type="molecule type" value="Genomic_DNA"/>
</dbReference>
<comment type="caution">
    <text evidence="3">The sequence shown here is derived from an EMBL/GenBank/DDBJ whole genome shotgun (WGS) entry which is preliminary data.</text>
</comment>
<dbReference type="SMART" id="SM00577">
    <property type="entry name" value="CPDc"/>
    <property type="match status" value="1"/>
</dbReference>
<dbReference type="InterPro" id="IPR050365">
    <property type="entry name" value="TIM50"/>
</dbReference>
<name>A0ABR2JCG7_9EUKA</name>
<dbReference type="InterPro" id="IPR036412">
    <property type="entry name" value="HAD-like_sf"/>
</dbReference>
<dbReference type="InterPro" id="IPR004274">
    <property type="entry name" value="FCP1_dom"/>
</dbReference>
<dbReference type="SUPFAM" id="SSF56784">
    <property type="entry name" value="HAD-like"/>
    <property type="match status" value="1"/>
</dbReference>
<accession>A0ABR2JCG7</accession>
<organism evidence="3 4">
    <name type="scientific">Tritrichomonas musculus</name>
    <dbReference type="NCBI Taxonomy" id="1915356"/>
    <lineage>
        <taxon>Eukaryota</taxon>
        <taxon>Metamonada</taxon>
        <taxon>Parabasalia</taxon>
        <taxon>Tritrichomonadida</taxon>
        <taxon>Tritrichomonadidae</taxon>
        <taxon>Tritrichomonas</taxon>
    </lineage>
</organism>
<keyword evidence="1" id="KW-0813">Transport</keyword>
<keyword evidence="1" id="KW-0653">Protein transport</keyword>
<dbReference type="Proteomes" id="UP001470230">
    <property type="component" value="Unassembled WGS sequence"/>
</dbReference>
<protein>
    <recommendedName>
        <fullName evidence="1">Mitochondrial import inner membrane translocase subunit TIM50</fullName>
    </recommendedName>
</protein>
<feature type="domain" description="FCP1 homology" evidence="2">
    <location>
        <begin position="44"/>
        <end position="243"/>
    </location>
</feature>
<comment type="similarity">
    <text evidence="1">Belongs to the TIM50 family.</text>
</comment>